<dbReference type="EMBL" id="BPVZ01000057">
    <property type="protein sequence ID" value="GKV21448.1"/>
    <property type="molecule type" value="Genomic_DNA"/>
</dbReference>
<protein>
    <submittedName>
        <fullName evidence="2">Uncharacterized protein</fullName>
    </submittedName>
</protein>
<dbReference type="Proteomes" id="UP001054252">
    <property type="component" value="Unassembled WGS sequence"/>
</dbReference>
<feature type="transmembrane region" description="Helical" evidence="1">
    <location>
        <begin position="20"/>
        <end position="42"/>
    </location>
</feature>
<keyword evidence="3" id="KW-1185">Reference proteome</keyword>
<evidence type="ECO:0000313" key="3">
    <source>
        <dbReference type="Proteomes" id="UP001054252"/>
    </source>
</evidence>
<reference evidence="2 3" key="1">
    <citation type="journal article" date="2021" name="Commun. Biol.">
        <title>The genome of Shorea leprosula (Dipterocarpaceae) highlights the ecological relevance of drought in aseasonal tropical rainforests.</title>
        <authorList>
            <person name="Ng K.K.S."/>
            <person name="Kobayashi M.J."/>
            <person name="Fawcett J.A."/>
            <person name="Hatakeyama M."/>
            <person name="Paape T."/>
            <person name="Ng C.H."/>
            <person name="Ang C.C."/>
            <person name="Tnah L.H."/>
            <person name="Lee C.T."/>
            <person name="Nishiyama T."/>
            <person name="Sese J."/>
            <person name="O'Brien M.J."/>
            <person name="Copetti D."/>
            <person name="Mohd Noor M.I."/>
            <person name="Ong R.C."/>
            <person name="Putra M."/>
            <person name="Sireger I.Z."/>
            <person name="Indrioko S."/>
            <person name="Kosugi Y."/>
            <person name="Izuno A."/>
            <person name="Isagi Y."/>
            <person name="Lee S.L."/>
            <person name="Shimizu K.K."/>
        </authorList>
    </citation>
    <scope>NUCLEOTIDE SEQUENCE [LARGE SCALE GENOMIC DNA]</scope>
    <source>
        <strain evidence="2">214</strain>
    </source>
</reference>
<accession>A0AAV5K821</accession>
<keyword evidence="1" id="KW-0812">Transmembrane</keyword>
<evidence type="ECO:0000256" key="1">
    <source>
        <dbReference type="SAM" id="Phobius"/>
    </source>
</evidence>
<keyword evidence="1" id="KW-0472">Membrane</keyword>
<sequence>MRILPTTTYIWNAPTINYFMISKIWVCCFGGVTGVLPNFVLVRNF</sequence>
<gene>
    <name evidence="2" type="ORF">SLEP1_g31427</name>
</gene>
<dbReference type="AlphaFoldDB" id="A0AAV5K821"/>
<comment type="caution">
    <text evidence="2">The sequence shown here is derived from an EMBL/GenBank/DDBJ whole genome shotgun (WGS) entry which is preliminary data.</text>
</comment>
<evidence type="ECO:0000313" key="2">
    <source>
        <dbReference type="EMBL" id="GKV21448.1"/>
    </source>
</evidence>
<name>A0AAV5K821_9ROSI</name>
<proteinExistence type="predicted"/>
<keyword evidence="1" id="KW-1133">Transmembrane helix</keyword>
<organism evidence="2 3">
    <name type="scientific">Rubroshorea leprosula</name>
    <dbReference type="NCBI Taxonomy" id="152421"/>
    <lineage>
        <taxon>Eukaryota</taxon>
        <taxon>Viridiplantae</taxon>
        <taxon>Streptophyta</taxon>
        <taxon>Embryophyta</taxon>
        <taxon>Tracheophyta</taxon>
        <taxon>Spermatophyta</taxon>
        <taxon>Magnoliopsida</taxon>
        <taxon>eudicotyledons</taxon>
        <taxon>Gunneridae</taxon>
        <taxon>Pentapetalae</taxon>
        <taxon>rosids</taxon>
        <taxon>malvids</taxon>
        <taxon>Malvales</taxon>
        <taxon>Dipterocarpaceae</taxon>
        <taxon>Rubroshorea</taxon>
    </lineage>
</organism>